<evidence type="ECO:0000313" key="8">
    <source>
        <dbReference type="EMBL" id="KAL0860871.1"/>
    </source>
</evidence>
<dbReference type="Proteomes" id="UP001549920">
    <property type="component" value="Unassembled WGS sequence"/>
</dbReference>
<dbReference type="EMBL" id="JBEUOH010000024">
    <property type="protein sequence ID" value="KAL0860871.1"/>
    <property type="molecule type" value="Genomic_DNA"/>
</dbReference>
<comment type="caution">
    <text evidence="8">The sequence shown here is derived from an EMBL/GenBank/DDBJ whole genome shotgun (WGS) entry which is preliminary data.</text>
</comment>
<evidence type="ECO:0000256" key="3">
    <source>
        <dbReference type="ARBA" id="ARBA00022525"/>
    </source>
</evidence>
<keyword evidence="5" id="KW-0399">Innate immunity</keyword>
<feature type="signal peptide" evidence="7">
    <location>
        <begin position="1"/>
        <end position="22"/>
    </location>
</feature>
<reference evidence="8 9" key="1">
    <citation type="submission" date="2024-06" db="EMBL/GenBank/DDBJ databases">
        <title>A chromosome-level genome assembly of beet webworm, Loxostege sticticalis.</title>
        <authorList>
            <person name="Zhang Y."/>
        </authorList>
    </citation>
    <scope>NUCLEOTIDE SEQUENCE [LARGE SCALE GENOMIC DNA]</scope>
    <source>
        <strain evidence="8">AQ026</strain>
        <tissue evidence="8">Whole body</tissue>
    </source>
</reference>
<feature type="chain" id="PRO_5046734732" evidence="7">
    <location>
        <begin position="23"/>
        <end position="70"/>
    </location>
</feature>
<evidence type="ECO:0000313" key="9">
    <source>
        <dbReference type="Proteomes" id="UP001549920"/>
    </source>
</evidence>
<protein>
    <submittedName>
        <fullName evidence="8">Uncharacterized protein</fullName>
    </submittedName>
</protein>
<evidence type="ECO:0000256" key="5">
    <source>
        <dbReference type="ARBA" id="ARBA00022588"/>
    </source>
</evidence>
<evidence type="ECO:0000256" key="2">
    <source>
        <dbReference type="ARBA" id="ARBA00010680"/>
    </source>
</evidence>
<sequence>MKFTKIFFVVFALMAALATVSASPFNLGQELRNFGKELEGVGQRVRDSIISARPAVDTVLEAQKALRGGQ</sequence>
<evidence type="ECO:0000256" key="1">
    <source>
        <dbReference type="ARBA" id="ARBA00004613"/>
    </source>
</evidence>
<proteinExistence type="inferred from homology"/>
<keyword evidence="3" id="KW-0964">Secreted</keyword>
<comment type="subcellular location">
    <subcellularLocation>
        <location evidence="1">Secreted</location>
    </subcellularLocation>
</comment>
<keyword evidence="6" id="KW-0391">Immunity</keyword>
<comment type="similarity">
    <text evidence="2">Belongs to the cecropin family.</text>
</comment>
<keyword evidence="7" id="KW-0732">Signal</keyword>
<evidence type="ECO:0000256" key="4">
    <source>
        <dbReference type="ARBA" id="ARBA00022529"/>
    </source>
</evidence>
<keyword evidence="9" id="KW-1185">Reference proteome</keyword>
<evidence type="ECO:0000256" key="6">
    <source>
        <dbReference type="ARBA" id="ARBA00022859"/>
    </source>
</evidence>
<keyword evidence="4" id="KW-0929">Antimicrobial</keyword>
<gene>
    <name evidence="8" type="ORF">ABMA27_009409</name>
</gene>
<accession>A0ABR3H7U1</accession>
<dbReference type="Pfam" id="PF00272">
    <property type="entry name" value="Cecropin"/>
    <property type="match status" value="1"/>
</dbReference>
<evidence type="ECO:0000256" key="7">
    <source>
        <dbReference type="SAM" id="SignalP"/>
    </source>
</evidence>
<name>A0ABR3H7U1_LOXSC</name>
<organism evidence="8 9">
    <name type="scientific">Loxostege sticticalis</name>
    <name type="common">Beet webworm moth</name>
    <dbReference type="NCBI Taxonomy" id="481309"/>
    <lineage>
        <taxon>Eukaryota</taxon>
        <taxon>Metazoa</taxon>
        <taxon>Ecdysozoa</taxon>
        <taxon>Arthropoda</taxon>
        <taxon>Hexapoda</taxon>
        <taxon>Insecta</taxon>
        <taxon>Pterygota</taxon>
        <taxon>Neoptera</taxon>
        <taxon>Endopterygota</taxon>
        <taxon>Lepidoptera</taxon>
        <taxon>Glossata</taxon>
        <taxon>Ditrysia</taxon>
        <taxon>Pyraloidea</taxon>
        <taxon>Crambidae</taxon>
        <taxon>Pyraustinae</taxon>
        <taxon>Loxostege</taxon>
    </lineage>
</organism>
<dbReference type="InterPro" id="IPR000875">
    <property type="entry name" value="CecC-like"/>
</dbReference>